<dbReference type="Gene3D" id="1.10.530.10">
    <property type="match status" value="1"/>
</dbReference>
<evidence type="ECO:0000313" key="4">
    <source>
        <dbReference type="Proteomes" id="UP000243494"/>
    </source>
</evidence>
<evidence type="ECO:0000313" key="3">
    <source>
        <dbReference type="EMBL" id="RDY23635.1"/>
    </source>
</evidence>
<dbReference type="AlphaFoldDB" id="A0A371IT51"/>
<dbReference type="PANTHER" id="PTHR33308">
    <property type="entry name" value="PEPTIDOGLYCAN HYDROLASE FLGJ"/>
    <property type="match status" value="1"/>
</dbReference>
<proteinExistence type="predicted"/>
<evidence type="ECO:0000256" key="1">
    <source>
        <dbReference type="ARBA" id="ARBA00022801"/>
    </source>
</evidence>
<accession>A0A371IT51</accession>
<dbReference type="OrthoDB" id="977752at2"/>
<keyword evidence="4" id="KW-1185">Reference proteome</keyword>
<feature type="domain" description="Mannosyl-glycoprotein endo-beta-N-acetylglucosamidase-like" evidence="2">
    <location>
        <begin position="156"/>
        <end position="315"/>
    </location>
</feature>
<dbReference type="GO" id="GO:0004040">
    <property type="term" value="F:amidase activity"/>
    <property type="evidence" value="ECO:0007669"/>
    <property type="project" value="InterPro"/>
</dbReference>
<reference evidence="3 4" key="1">
    <citation type="journal article" date="2017" name="Genome Announc.">
        <title>Draft Genome Sequence of Romboutsia maritimum sp. nov. Strain CCRI-22766(T), Isolated from Coastal Estuarine Mud.</title>
        <authorList>
            <person name="Maheux A.F."/>
            <person name="Boudreau D.K."/>
            <person name="Berube E."/>
            <person name="Boissinot M."/>
            <person name="Raymond F."/>
            <person name="Brodeur S."/>
            <person name="Corbeil J."/>
            <person name="Brightwell G."/>
            <person name="Broda D."/>
            <person name="Omar R.F."/>
            <person name="Bergeron M.G."/>
        </authorList>
    </citation>
    <scope>NUCLEOTIDE SEQUENCE [LARGE SCALE GENOMIC DNA]</scope>
    <source>
        <strain evidence="3 4">CCRI-22766</strain>
    </source>
</reference>
<evidence type="ECO:0000259" key="2">
    <source>
        <dbReference type="SMART" id="SM00047"/>
    </source>
</evidence>
<sequence>MGRKRLKHLGKKRKTKNKFKSILKKIILVAIAILAITSSFKITRYLEELYKSRNIEDCKIEFYMDVSDETGDNKIQLSWKELMAIDMVRYNNKLTDVKKKDTLKLGKMFIQKENKDKYSLKSFDVVLNELNFKKEEKKKANDYLKKLDDVFLGDIDLQDKSNKVSFINSIEQTAIENYREYKILPSVTIAQSILESGWGTSELTKASNNMFGIKADKNWLGKSVEVATSENYNDKITASFRVYDSVEQSIKDHGKFLWDNKRYKENGFFEATHYKTQAQALEDAGYSTKEDENGNKVYADTLVKVIKAYNLQLIDHEVELKIK</sequence>
<dbReference type="EMBL" id="NOJZ02000009">
    <property type="protein sequence ID" value="RDY23635.1"/>
    <property type="molecule type" value="Genomic_DNA"/>
</dbReference>
<dbReference type="PANTHER" id="PTHR33308:SF9">
    <property type="entry name" value="PEPTIDOGLYCAN HYDROLASE FLGJ"/>
    <property type="match status" value="1"/>
</dbReference>
<dbReference type="RefSeq" id="WP_095406266.1">
    <property type="nucleotide sequence ID" value="NZ_NOJZ02000009.1"/>
</dbReference>
<dbReference type="InterPro" id="IPR002901">
    <property type="entry name" value="MGlyc_endo_b_GlcNAc-like_dom"/>
</dbReference>
<name>A0A371IT51_9FIRM</name>
<keyword evidence="1" id="KW-0378">Hydrolase</keyword>
<organism evidence="3 4">
    <name type="scientific">Romboutsia maritimum</name>
    <dbReference type="NCBI Taxonomy" id="2020948"/>
    <lineage>
        <taxon>Bacteria</taxon>
        <taxon>Bacillati</taxon>
        <taxon>Bacillota</taxon>
        <taxon>Clostridia</taxon>
        <taxon>Peptostreptococcales</taxon>
        <taxon>Peptostreptococcaceae</taxon>
        <taxon>Romboutsia</taxon>
    </lineage>
</organism>
<protein>
    <submittedName>
        <fullName evidence="3">Mannosyl-glycoprotein endo-beta-N-acetylglucosamidase</fullName>
    </submittedName>
</protein>
<dbReference type="Pfam" id="PF01832">
    <property type="entry name" value="Glucosaminidase"/>
    <property type="match status" value="1"/>
</dbReference>
<gene>
    <name evidence="3" type="ORF">CHF27_006790</name>
</gene>
<dbReference type="InterPro" id="IPR051056">
    <property type="entry name" value="Glycosyl_Hydrolase_73"/>
</dbReference>
<dbReference type="SMART" id="SM00047">
    <property type="entry name" value="LYZ2"/>
    <property type="match status" value="1"/>
</dbReference>
<comment type="caution">
    <text evidence="3">The sequence shown here is derived from an EMBL/GenBank/DDBJ whole genome shotgun (WGS) entry which is preliminary data.</text>
</comment>
<dbReference type="Proteomes" id="UP000243494">
    <property type="component" value="Unassembled WGS sequence"/>
</dbReference>